<comment type="caution">
    <text evidence="2">The sequence shown here is derived from an EMBL/GenBank/DDBJ whole genome shotgun (WGS) entry which is preliminary data.</text>
</comment>
<name>A0A7J0EGP8_9ERIC</name>
<keyword evidence="3" id="KW-1185">Reference proteome</keyword>
<protein>
    <submittedName>
        <fullName evidence="2">Uncharacterized protein</fullName>
    </submittedName>
</protein>
<dbReference type="AlphaFoldDB" id="A0A7J0EGP8"/>
<feature type="transmembrane region" description="Helical" evidence="1">
    <location>
        <begin position="69"/>
        <end position="86"/>
    </location>
</feature>
<feature type="transmembrane region" description="Helical" evidence="1">
    <location>
        <begin position="98"/>
        <end position="125"/>
    </location>
</feature>
<dbReference type="EMBL" id="BJWL01000004">
    <property type="protein sequence ID" value="GFY85366.1"/>
    <property type="molecule type" value="Genomic_DNA"/>
</dbReference>
<gene>
    <name evidence="2" type="ORF">Acr_04g0001040</name>
</gene>
<keyword evidence="1" id="KW-0472">Membrane</keyword>
<organism evidence="2 3">
    <name type="scientific">Actinidia rufa</name>
    <dbReference type="NCBI Taxonomy" id="165716"/>
    <lineage>
        <taxon>Eukaryota</taxon>
        <taxon>Viridiplantae</taxon>
        <taxon>Streptophyta</taxon>
        <taxon>Embryophyta</taxon>
        <taxon>Tracheophyta</taxon>
        <taxon>Spermatophyta</taxon>
        <taxon>Magnoliopsida</taxon>
        <taxon>eudicotyledons</taxon>
        <taxon>Gunneridae</taxon>
        <taxon>Pentapetalae</taxon>
        <taxon>asterids</taxon>
        <taxon>Ericales</taxon>
        <taxon>Actinidiaceae</taxon>
        <taxon>Actinidia</taxon>
    </lineage>
</organism>
<sequence length="311" mass="32663">MFGGPWPPHPWDSHWCGELLESIRSLRLCRCVVGIDRRREVRFDRRRCDSRCSSAIQAIPDISGWGSSALFWVAVWAALVAVQFGLGGWDNAGTTYSVVWVLGSGFVMVAWALVGVIWAVVMAAWAAVVAMQIGFGCWDNAGGVVGIDHRQEVRFDWRRCNSRCSGAIQASPDLSLYVGGGSASAGDGGLGGGGGSAVWFGVWDNAGSGSGSGYMALVLLESIDVKRCNAILAVVVLFRRAQLCGCGVWVSACAWYGGWVVAFLLMRFGGGMDVWVLAVVLMSVLVGSGLGVGGCGLASGGGSAGLVWELG</sequence>
<evidence type="ECO:0000313" key="3">
    <source>
        <dbReference type="Proteomes" id="UP000585474"/>
    </source>
</evidence>
<accession>A0A7J0EGP8</accession>
<evidence type="ECO:0000256" key="1">
    <source>
        <dbReference type="SAM" id="Phobius"/>
    </source>
</evidence>
<keyword evidence="1" id="KW-0812">Transmembrane</keyword>
<dbReference type="Proteomes" id="UP000585474">
    <property type="component" value="Unassembled WGS sequence"/>
</dbReference>
<feature type="transmembrane region" description="Helical" evidence="1">
    <location>
        <begin position="246"/>
        <end position="268"/>
    </location>
</feature>
<proteinExistence type="predicted"/>
<keyword evidence="1" id="KW-1133">Transmembrane helix</keyword>
<feature type="transmembrane region" description="Helical" evidence="1">
    <location>
        <begin position="274"/>
        <end position="298"/>
    </location>
</feature>
<evidence type="ECO:0000313" key="2">
    <source>
        <dbReference type="EMBL" id="GFY85366.1"/>
    </source>
</evidence>
<reference evidence="2 3" key="1">
    <citation type="submission" date="2019-07" db="EMBL/GenBank/DDBJ databases">
        <title>De Novo Assembly of kiwifruit Actinidia rufa.</title>
        <authorList>
            <person name="Sugita-Konishi S."/>
            <person name="Sato K."/>
            <person name="Mori E."/>
            <person name="Abe Y."/>
            <person name="Kisaki G."/>
            <person name="Hamano K."/>
            <person name="Suezawa K."/>
            <person name="Otani M."/>
            <person name="Fukuda T."/>
            <person name="Manabe T."/>
            <person name="Gomi K."/>
            <person name="Tabuchi M."/>
            <person name="Akimitsu K."/>
            <person name="Kataoka I."/>
        </authorList>
    </citation>
    <scope>NUCLEOTIDE SEQUENCE [LARGE SCALE GENOMIC DNA]</scope>
    <source>
        <strain evidence="3">cv. Fuchu</strain>
    </source>
</reference>